<protein>
    <submittedName>
        <fullName evidence="3">Prothoracicotropic hormone-like</fullName>
    </submittedName>
</protein>
<feature type="chain" id="PRO_5039892257" evidence="1">
    <location>
        <begin position="29"/>
        <end position="226"/>
    </location>
</feature>
<dbReference type="InterPro" id="IPR029034">
    <property type="entry name" value="Cystine-knot_cytokine"/>
</dbReference>
<evidence type="ECO:0000256" key="1">
    <source>
        <dbReference type="SAM" id="SignalP"/>
    </source>
</evidence>
<dbReference type="AlphaFoldDB" id="A0A9J7IMI5"/>
<dbReference type="InterPro" id="IPR052876">
    <property type="entry name" value="Insect_Hormone_Regulators"/>
</dbReference>
<organism evidence="2 3">
    <name type="scientific">Spodoptera litura</name>
    <name type="common">Asian cotton leafworm</name>
    <dbReference type="NCBI Taxonomy" id="69820"/>
    <lineage>
        <taxon>Eukaryota</taxon>
        <taxon>Metazoa</taxon>
        <taxon>Ecdysozoa</taxon>
        <taxon>Arthropoda</taxon>
        <taxon>Hexapoda</taxon>
        <taxon>Insecta</taxon>
        <taxon>Pterygota</taxon>
        <taxon>Neoptera</taxon>
        <taxon>Endopterygota</taxon>
        <taxon>Lepidoptera</taxon>
        <taxon>Glossata</taxon>
        <taxon>Ditrysia</taxon>
        <taxon>Noctuoidea</taxon>
        <taxon>Noctuidae</taxon>
        <taxon>Amphipyrinae</taxon>
        <taxon>Spodoptera</taxon>
    </lineage>
</organism>
<reference evidence="3" key="1">
    <citation type="submission" date="2025-08" db="UniProtKB">
        <authorList>
            <consortium name="RefSeq"/>
        </authorList>
    </citation>
    <scope>IDENTIFICATION</scope>
    <source>
        <strain evidence="3">Ishihara</strain>
        <tissue evidence="3">Whole body</tissue>
    </source>
</reference>
<gene>
    <name evidence="3" type="primary">LOC111349561</name>
</gene>
<keyword evidence="1" id="KW-0732">Signal</keyword>
<name>A0A9J7IMI5_SPOLT</name>
<evidence type="ECO:0000313" key="2">
    <source>
        <dbReference type="Proteomes" id="UP000301870"/>
    </source>
</evidence>
<dbReference type="SUPFAM" id="SSF57501">
    <property type="entry name" value="Cystine-knot cytokines"/>
    <property type="match status" value="1"/>
</dbReference>
<dbReference type="RefSeq" id="XP_022816485.1">
    <property type="nucleotide sequence ID" value="XM_022960717.1"/>
</dbReference>
<dbReference type="Proteomes" id="UP000301870">
    <property type="component" value="Chromosome 9"/>
</dbReference>
<evidence type="ECO:0000313" key="3">
    <source>
        <dbReference type="RefSeq" id="XP_022816485.1"/>
    </source>
</evidence>
<dbReference type="PANTHER" id="PTHR39940:SF1">
    <property type="entry name" value="PROTHORACICOTROPIC HORMONE, ISOFORM F"/>
    <property type="match status" value="1"/>
</dbReference>
<dbReference type="KEGG" id="sliu:111349561"/>
<accession>A0A9J7IMI5</accession>
<dbReference type="OrthoDB" id="5950649at2759"/>
<dbReference type="PANTHER" id="PTHR39940">
    <property type="entry name" value="PROTHORACICOTROPIC HORMONE, ISOFORM F"/>
    <property type="match status" value="1"/>
</dbReference>
<sequence length="226" mass="26471">MITRPLVFVIVCFGFFILLQSLVPKVMALKNSNVDEYMLEDQRTRKRKNYVVRLARDGEILGNSGNLGTIYDTDSFQPDPTNPEELSAFIVDYANMIRNDVILLDKSVETRTRKRGNIQVKKYNNQALPDPPCTCNFSKVIEDFGENTYPRFVETRNCTQTRQLACRRPYVCKENYYNLTILKRREFQHQMSSIDIPSDLKFRWIAEYRPISVGCVCTRDYYDIEN</sequence>
<dbReference type="GeneID" id="111349561"/>
<dbReference type="Gene3D" id="2.10.90.10">
    <property type="entry name" value="Cystine-knot cytokines"/>
    <property type="match status" value="1"/>
</dbReference>
<proteinExistence type="predicted"/>
<feature type="signal peptide" evidence="1">
    <location>
        <begin position="1"/>
        <end position="28"/>
    </location>
</feature>
<dbReference type="CTD" id="33238"/>
<keyword evidence="2" id="KW-1185">Reference proteome</keyword>